<reference evidence="3" key="1">
    <citation type="journal article" date="2014" name="Genome Announc.">
        <title>Genome sequence and annotation of Acremonium chrysogenum, producer of the beta-lactam antibiotic cephalosporin C.</title>
        <authorList>
            <person name="Terfehr D."/>
            <person name="Dahlmann T.A."/>
            <person name="Specht T."/>
            <person name="Zadra I."/>
            <person name="Kuernsteiner H."/>
            <person name="Kueck U."/>
        </authorList>
    </citation>
    <scope>NUCLEOTIDE SEQUENCE [LARGE SCALE GENOMIC DNA]</scope>
    <source>
        <strain evidence="3">ATCC 11550 / CBS 779.69 / DSM 880 / IAM 14645 / JCM 23072 / IMI 49137</strain>
    </source>
</reference>
<feature type="chain" id="PRO_5001815208" description="Extracellular serine-rich protein" evidence="1">
    <location>
        <begin position="18"/>
        <end position="179"/>
    </location>
</feature>
<keyword evidence="3" id="KW-1185">Reference proteome</keyword>
<dbReference type="HOGENOM" id="CLU_053381_7_1_1"/>
<dbReference type="InterPro" id="IPR052953">
    <property type="entry name" value="Ser-rich/MCO-related"/>
</dbReference>
<evidence type="ECO:0000313" key="2">
    <source>
        <dbReference type="EMBL" id="KFH42220.1"/>
    </source>
</evidence>
<dbReference type="OrthoDB" id="5415867at2759"/>
<gene>
    <name evidence="2" type="ORF">ACRE_070240</name>
</gene>
<evidence type="ECO:0000313" key="3">
    <source>
        <dbReference type="Proteomes" id="UP000029964"/>
    </source>
</evidence>
<comment type="caution">
    <text evidence="2">The sequence shown here is derived from an EMBL/GenBank/DDBJ whole genome shotgun (WGS) entry which is preliminary data.</text>
</comment>
<dbReference type="CDD" id="cd00920">
    <property type="entry name" value="Cupredoxin"/>
    <property type="match status" value="1"/>
</dbReference>
<evidence type="ECO:0008006" key="4">
    <source>
        <dbReference type="Google" id="ProtNLM"/>
    </source>
</evidence>
<proteinExistence type="predicted"/>
<accession>A0A086SYN8</accession>
<dbReference type="EMBL" id="JPKY01000100">
    <property type="protein sequence ID" value="KFH42220.1"/>
    <property type="molecule type" value="Genomic_DNA"/>
</dbReference>
<dbReference type="InterPro" id="IPR008972">
    <property type="entry name" value="Cupredoxin"/>
</dbReference>
<dbReference type="Proteomes" id="UP000029964">
    <property type="component" value="Unassembled WGS sequence"/>
</dbReference>
<dbReference type="Gene3D" id="2.60.40.420">
    <property type="entry name" value="Cupredoxins - blue copper proteins"/>
    <property type="match status" value="1"/>
</dbReference>
<keyword evidence="1" id="KW-0732">Signal</keyword>
<sequence>MFAKAISFALLVTGVLAAPTCTAPEEATKTVPLTGVTHSVIAGFNGLNFEPNNVVAEIGDVVQWEFLPANHSVAQSSFGNPCQPLADGSGFFPGFEFAVTEGESKNVFQIVVESHRPIWYYCPQTTGNHCQRGMVGVINQDFNNPAFSLARHMELAAEADTSIIPETIQGGEVLVNPNP</sequence>
<name>A0A086SYN8_HAPC1</name>
<dbReference type="PANTHER" id="PTHR34883">
    <property type="entry name" value="SERINE-RICH PROTEIN, PUTATIVE-RELATED-RELATED"/>
    <property type="match status" value="1"/>
</dbReference>
<evidence type="ECO:0000256" key="1">
    <source>
        <dbReference type="SAM" id="SignalP"/>
    </source>
</evidence>
<dbReference type="PANTHER" id="PTHR34883:SF15">
    <property type="entry name" value="EXTRACELLULAR SERINE-RICH PROTEIN"/>
    <property type="match status" value="1"/>
</dbReference>
<feature type="signal peptide" evidence="1">
    <location>
        <begin position="1"/>
        <end position="17"/>
    </location>
</feature>
<protein>
    <recommendedName>
        <fullName evidence="4">Extracellular serine-rich protein</fullName>
    </recommendedName>
</protein>
<organism evidence="2 3">
    <name type="scientific">Hapsidospora chrysogenum (strain ATCC 11550 / CBS 779.69 / DSM 880 / IAM 14645 / JCM 23072 / IMI 49137)</name>
    <name type="common">Acremonium chrysogenum</name>
    <dbReference type="NCBI Taxonomy" id="857340"/>
    <lineage>
        <taxon>Eukaryota</taxon>
        <taxon>Fungi</taxon>
        <taxon>Dikarya</taxon>
        <taxon>Ascomycota</taxon>
        <taxon>Pezizomycotina</taxon>
        <taxon>Sordariomycetes</taxon>
        <taxon>Hypocreomycetidae</taxon>
        <taxon>Hypocreales</taxon>
        <taxon>Bionectriaceae</taxon>
        <taxon>Hapsidospora</taxon>
    </lineage>
</organism>
<dbReference type="AlphaFoldDB" id="A0A086SYN8"/>
<dbReference type="SUPFAM" id="SSF49503">
    <property type="entry name" value="Cupredoxins"/>
    <property type="match status" value="1"/>
</dbReference>
<dbReference type="STRING" id="857340.A0A086SYN8"/>